<feature type="compositionally biased region" description="Low complexity" evidence="1">
    <location>
        <begin position="8"/>
        <end position="20"/>
    </location>
</feature>
<reference evidence="3" key="1">
    <citation type="submission" date="2022-08" db="EMBL/GenBank/DDBJ databases">
        <authorList>
            <consortium name="DOE Joint Genome Institute"/>
            <person name="Min B."/>
            <person name="Riley R."/>
            <person name="Sierra-Patev S."/>
            <person name="Naranjo-Ortiz M."/>
            <person name="Looney B."/>
            <person name="Konkel Z."/>
            <person name="Slot J.C."/>
            <person name="Sakamoto Y."/>
            <person name="Steenwyk J.L."/>
            <person name="Rokas A."/>
            <person name="Carro J."/>
            <person name="Camarero S."/>
            <person name="Ferreira P."/>
            <person name="Molpeceres G."/>
            <person name="Ruiz-Duenas F.J."/>
            <person name="Serrano A."/>
            <person name="Henrissat B."/>
            <person name="Drula E."/>
            <person name="Hughes K.W."/>
            <person name="Mata J.L."/>
            <person name="Ishikawa N.K."/>
            <person name="Vargas-Isla R."/>
            <person name="Ushijima S."/>
            <person name="Smith C.A."/>
            <person name="Ahrendt S."/>
            <person name="Andreopoulos W."/>
            <person name="He G."/>
            <person name="Labutti K."/>
            <person name="Lipzen A."/>
            <person name="Ng V."/>
            <person name="Sandor L."/>
            <person name="Barry K."/>
            <person name="Martinez A.T."/>
            <person name="Xiao Y."/>
            <person name="Gibbons J.G."/>
            <person name="Terashima K."/>
            <person name="Hibbett D.S."/>
            <person name="Grigoriev I.V."/>
        </authorList>
    </citation>
    <scope>NUCLEOTIDE SEQUENCE</scope>
    <source>
        <strain evidence="3">TFB7829</strain>
    </source>
</reference>
<dbReference type="Proteomes" id="UP001163850">
    <property type="component" value="Unassembled WGS sequence"/>
</dbReference>
<proteinExistence type="predicted"/>
<dbReference type="AlphaFoldDB" id="A0AA38PW58"/>
<feature type="transmembrane region" description="Helical" evidence="2">
    <location>
        <begin position="166"/>
        <end position="190"/>
    </location>
</feature>
<dbReference type="EMBL" id="MU802063">
    <property type="protein sequence ID" value="KAJ3982411.1"/>
    <property type="molecule type" value="Genomic_DNA"/>
</dbReference>
<feature type="region of interest" description="Disordered" evidence="1">
    <location>
        <begin position="57"/>
        <end position="77"/>
    </location>
</feature>
<evidence type="ECO:0000256" key="2">
    <source>
        <dbReference type="SAM" id="Phobius"/>
    </source>
</evidence>
<name>A0AA38PW58_9AGAR</name>
<keyword evidence="2" id="KW-1133">Transmembrane helix</keyword>
<feature type="region of interest" description="Disordered" evidence="1">
    <location>
        <begin position="421"/>
        <end position="449"/>
    </location>
</feature>
<gene>
    <name evidence="3" type="ORF">F5890DRAFT_372539</name>
</gene>
<feature type="compositionally biased region" description="Polar residues" evidence="1">
    <location>
        <begin position="349"/>
        <end position="385"/>
    </location>
</feature>
<evidence type="ECO:0000313" key="4">
    <source>
        <dbReference type="Proteomes" id="UP001163850"/>
    </source>
</evidence>
<sequence>MDLSTLFDTGGSTSTTASISDTSATVAVPSSISSVTTSVINLTSSITAPSSTILTTSTLSPSSASVPSTSSSSDSSSTLSAATSLITSTSSTLSTPSITSTVFATSTSSTGTTPSFTTSVQFTTVSNGGTQTITVINSITPIASASPSTAASIGSSSSSFWSNKGAVAGTFTVVSLVSVAILILAITFMIRRRRARRLDREHEAAAADAAKATAPAFLDDDHDHPIYSHDYLSAGDMGGNYGLYEGGGYTGAVPSASSHGTFNQPPMGFQSNESYPMVEVGSSLYPGVSAYPIFTGLAQTPQTNNYHDHSYAANDDTPSSLPMKATRPKSGDFSVLDMPQRYEGGSDAYSGTTYTTPTISRGHSTTTSASHSQIGLSRNKSQGSRSLIDGYYSKPPSTTGGHDFVSPNSGESYAAHYQPGFSGMPKSASPSRRGTFGYDEVPPLPNSFTGTIVNEGVYESDDERPQPKKVLKVANE</sequence>
<feature type="region of interest" description="Disordered" evidence="1">
    <location>
        <begin position="1"/>
        <end position="20"/>
    </location>
</feature>
<keyword evidence="2" id="KW-0472">Membrane</keyword>
<protein>
    <submittedName>
        <fullName evidence="3">Uncharacterized protein</fullName>
    </submittedName>
</protein>
<comment type="caution">
    <text evidence="3">The sequence shown here is derived from an EMBL/GenBank/DDBJ whole genome shotgun (WGS) entry which is preliminary data.</text>
</comment>
<feature type="region of interest" description="Disordered" evidence="1">
    <location>
        <begin position="305"/>
        <end position="385"/>
    </location>
</feature>
<organism evidence="3 4">
    <name type="scientific">Lentinula detonsa</name>
    <dbReference type="NCBI Taxonomy" id="2804962"/>
    <lineage>
        <taxon>Eukaryota</taxon>
        <taxon>Fungi</taxon>
        <taxon>Dikarya</taxon>
        <taxon>Basidiomycota</taxon>
        <taxon>Agaricomycotina</taxon>
        <taxon>Agaricomycetes</taxon>
        <taxon>Agaricomycetidae</taxon>
        <taxon>Agaricales</taxon>
        <taxon>Marasmiineae</taxon>
        <taxon>Omphalotaceae</taxon>
        <taxon>Lentinula</taxon>
    </lineage>
</organism>
<evidence type="ECO:0000313" key="3">
    <source>
        <dbReference type="EMBL" id="KAJ3982411.1"/>
    </source>
</evidence>
<keyword evidence="2" id="KW-0812">Transmembrane</keyword>
<evidence type="ECO:0000256" key="1">
    <source>
        <dbReference type="SAM" id="MobiDB-lite"/>
    </source>
</evidence>
<accession>A0AA38PW58</accession>